<dbReference type="eggNOG" id="COG0682">
    <property type="taxonomic scope" value="Bacteria"/>
</dbReference>
<evidence type="ECO:0000256" key="3">
    <source>
        <dbReference type="ARBA" id="ARBA00022679"/>
    </source>
</evidence>
<keyword evidence="6 7" id="KW-0472">Membrane</keyword>
<feature type="transmembrane region" description="Helical" evidence="7">
    <location>
        <begin position="24"/>
        <end position="42"/>
    </location>
</feature>
<keyword evidence="3 7" id="KW-0808">Transferase</keyword>
<evidence type="ECO:0000256" key="8">
    <source>
        <dbReference type="SAM" id="MobiDB-lite"/>
    </source>
</evidence>
<protein>
    <recommendedName>
        <fullName evidence="7">Phosphatidylglycerol--prolipoprotein diacylglyceryl transferase</fullName>
        <ecNumber evidence="7">2.5.1.145</ecNumber>
    </recommendedName>
</protein>
<evidence type="ECO:0000256" key="1">
    <source>
        <dbReference type="ARBA" id="ARBA00007150"/>
    </source>
</evidence>
<dbReference type="NCBIfam" id="TIGR00544">
    <property type="entry name" value="lgt"/>
    <property type="match status" value="1"/>
</dbReference>
<evidence type="ECO:0000256" key="6">
    <source>
        <dbReference type="ARBA" id="ARBA00023136"/>
    </source>
</evidence>
<dbReference type="PROSITE" id="PS01311">
    <property type="entry name" value="LGT"/>
    <property type="match status" value="1"/>
</dbReference>
<feature type="compositionally biased region" description="Low complexity" evidence="8">
    <location>
        <begin position="345"/>
        <end position="363"/>
    </location>
</feature>
<dbReference type="OrthoDB" id="871140at2"/>
<dbReference type="PANTHER" id="PTHR30589:SF0">
    <property type="entry name" value="PHOSPHATIDYLGLYCEROL--PROLIPOPROTEIN DIACYLGLYCERYL TRANSFERASE"/>
    <property type="match status" value="1"/>
</dbReference>
<dbReference type="HOGENOM" id="CLU_013386_2_0_11"/>
<comment type="catalytic activity">
    <reaction evidence="7">
        <text>L-cysteinyl-[prolipoprotein] + a 1,2-diacyl-sn-glycero-3-phospho-(1'-sn-glycerol) = an S-1,2-diacyl-sn-glyceryl-L-cysteinyl-[prolipoprotein] + sn-glycerol 1-phosphate + H(+)</text>
        <dbReference type="Rhea" id="RHEA:56712"/>
        <dbReference type="Rhea" id="RHEA-COMP:14679"/>
        <dbReference type="Rhea" id="RHEA-COMP:14680"/>
        <dbReference type="ChEBI" id="CHEBI:15378"/>
        <dbReference type="ChEBI" id="CHEBI:29950"/>
        <dbReference type="ChEBI" id="CHEBI:57685"/>
        <dbReference type="ChEBI" id="CHEBI:64716"/>
        <dbReference type="ChEBI" id="CHEBI:140658"/>
        <dbReference type="EC" id="2.5.1.145"/>
    </reaction>
</comment>
<dbReference type="EC" id="2.5.1.145" evidence="7"/>
<dbReference type="UniPathway" id="UPA00664"/>
<dbReference type="KEGG" id="amd:AMED_2304"/>
<accession>A0A0H3D3G7</accession>
<dbReference type="EMBL" id="CP002000">
    <property type="protein sequence ID" value="ADJ44101.1"/>
    <property type="molecule type" value="Genomic_DNA"/>
</dbReference>
<comment type="subcellular location">
    <subcellularLocation>
        <location evidence="7">Cell membrane</location>
        <topology evidence="7">Multi-pass membrane protein</topology>
    </subcellularLocation>
</comment>
<sequence length="371" mass="39573">MMSAYLATIPSPDRGVWHLGPIPLRAYALCIIAGIIVAIWWGERRWEARGGTKGTVIDIAVFAVPFGLVGGRLYHVLTDPELYFTEGRNPWNAFAIWDGGLGIWGAIALGAVGALIACRRKGIPLPAMADAVAPGIVVAQAIGRIGNYFNQELYGAHTDLPWGLEVYQRFNPEDPDNLLNGVATGHIPLPESPVHPTFLYELIWNLLVALLVVWADRKFKLGHGRAFALYVAGYTVGRGWIEMMRTDTANHILGLRVNVWTSILLFLAAVAYFVLAGRRGPREAPETLVSKDAVGPDEVPVAAGQIPAAAEEASAGEASVASPADSAVADEPAKVPDEPEHAKVAADAPASAEKPASSEAPAEAPKKTDES</sequence>
<feature type="transmembrane region" description="Helical" evidence="7">
    <location>
        <begin position="94"/>
        <end position="118"/>
    </location>
</feature>
<evidence type="ECO:0000256" key="5">
    <source>
        <dbReference type="ARBA" id="ARBA00022989"/>
    </source>
</evidence>
<evidence type="ECO:0000256" key="4">
    <source>
        <dbReference type="ARBA" id="ARBA00022692"/>
    </source>
</evidence>
<proteinExistence type="inferred from homology"/>
<dbReference type="Proteomes" id="UP000000328">
    <property type="component" value="Chromosome"/>
</dbReference>
<name>A0A0H3D3G7_AMYMU</name>
<keyword evidence="4 7" id="KW-0812">Transmembrane</keyword>
<comment type="function">
    <text evidence="7">Catalyzes the transfer of the diacylglyceryl group from phosphatidylglycerol to the sulfhydryl group of the N-terminal cysteine of a prolipoprotein, the first step in the formation of mature lipoproteins.</text>
</comment>
<comment type="caution">
    <text evidence="7">Lacks conserved residue(s) required for the propagation of feature annotation.</text>
</comment>
<dbReference type="GO" id="GO:0042158">
    <property type="term" value="P:lipoprotein biosynthetic process"/>
    <property type="evidence" value="ECO:0007669"/>
    <property type="project" value="UniProtKB-UniRule"/>
</dbReference>
<organism evidence="9 10">
    <name type="scientific">Amycolatopsis mediterranei (strain U-32)</name>
    <dbReference type="NCBI Taxonomy" id="749927"/>
    <lineage>
        <taxon>Bacteria</taxon>
        <taxon>Bacillati</taxon>
        <taxon>Actinomycetota</taxon>
        <taxon>Actinomycetes</taxon>
        <taxon>Pseudonocardiales</taxon>
        <taxon>Pseudonocardiaceae</taxon>
        <taxon>Amycolatopsis</taxon>
    </lineage>
</organism>
<feature type="compositionally biased region" description="Low complexity" evidence="8">
    <location>
        <begin position="305"/>
        <end position="330"/>
    </location>
</feature>
<evidence type="ECO:0000313" key="10">
    <source>
        <dbReference type="Proteomes" id="UP000000328"/>
    </source>
</evidence>
<feature type="transmembrane region" description="Helical" evidence="7">
    <location>
        <begin position="257"/>
        <end position="275"/>
    </location>
</feature>
<dbReference type="GO" id="GO:0005886">
    <property type="term" value="C:plasma membrane"/>
    <property type="evidence" value="ECO:0007669"/>
    <property type="project" value="UniProtKB-SubCell"/>
</dbReference>
<gene>
    <name evidence="7 9" type="primary">lgt</name>
    <name evidence="9" type="ordered locus">AMED_2304</name>
</gene>
<evidence type="ECO:0000256" key="7">
    <source>
        <dbReference type="HAMAP-Rule" id="MF_01147"/>
    </source>
</evidence>
<keyword evidence="2 7" id="KW-1003">Cell membrane</keyword>
<dbReference type="AlphaFoldDB" id="A0A0H3D3G7"/>
<evidence type="ECO:0000313" key="9">
    <source>
        <dbReference type="EMBL" id="ADJ44101.1"/>
    </source>
</evidence>
<dbReference type="GO" id="GO:0008961">
    <property type="term" value="F:phosphatidylglycerol-prolipoprotein diacylglyceryl transferase activity"/>
    <property type="evidence" value="ECO:0007669"/>
    <property type="project" value="UniProtKB-UniRule"/>
</dbReference>
<keyword evidence="9" id="KW-0449">Lipoprotein</keyword>
<dbReference type="InterPro" id="IPR001640">
    <property type="entry name" value="Lgt"/>
</dbReference>
<feature type="binding site" evidence="7">
    <location>
        <position position="144"/>
    </location>
    <ligand>
        <name>a 1,2-diacyl-sn-glycero-3-phospho-(1'-sn-glycerol)</name>
        <dbReference type="ChEBI" id="CHEBI:64716"/>
    </ligand>
</feature>
<feature type="region of interest" description="Disordered" evidence="8">
    <location>
        <begin position="305"/>
        <end position="371"/>
    </location>
</feature>
<evidence type="ECO:0000256" key="2">
    <source>
        <dbReference type="ARBA" id="ARBA00022475"/>
    </source>
</evidence>
<dbReference type="PATRIC" id="fig|749927.5.peg.2377"/>
<dbReference type="PANTHER" id="PTHR30589">
    <property type="entry name" value="PROLIPOPROTEIN DIACYLGLYCERYL TRANSFERASE"/>
    <property type="match status" value="1"/>
</dbReference>
<reference evidence="9 10" key="1">
    <citation type="journal article" date="2010" name="Cell Res.">
        <title>Complete genome sequence of the rifamycin SV-producing Amycolatopsis mediterranei U32 revealed its genetic characteristics in phylogeny and metabolism.</title>
        <authorList>
            <person name="Zhao W."/>
            <person name="Zhong Y."/>
            <person name="Yuan H."/>
            <person name="Wang J."/>
            <person name="Zheng H."/>
            <person name="Wang Y."/>
            <person name="Cen X."/>
            <person name="Xu F."/>
            <person name="Bai J."/>
            <person name="Han X."/>
            <person name="Lu G."/>
            <person name="Zhu Y."/>
            <person name="Shao Z."/>
            <person name="Yan H."/>
            <person name="Li C."/>
            <person name="Peng N."/>
            <person name="Zhang Z."/>
            <person name="Zhang Y."/>
            <person name="Lin W."/>
            <person name="Fan Y."/>
            <person name="Qin Z."/>
            <person name="Hu Y."/>
            <person name="Zhu B."/>
            <person name="Wang S."/>
            <person name="Ding X."/>
            <person name="Zhao G.P."/>
        </authorList>
    </citation>
    <scope>NUCLEOTIDE SEQUENCE [LARGE SCALE GENOMIC DNA]</scope>
    <source>
        <strain evidence="10">U-32</strain>
    </source>
</reference>
<dbReference type="Pfam" id="PF01790">
    <property type="entry name" value="LGT"/>
    <property type="match status" value="1"/>
</dbReference>
<comment type="pathway">
    <text evidence="7">Protein modification; lipoprotein biosynthesis (diacylglyceryl transfer).</text>
</comment>
<feature type="transmembrane region" description="Helical" evidence="7">
    <location>
        <begin position="54"/>
        <end position="74"/>
    </location>
</feature>
<feature type="compositionally biased region" description="Basic and acidic residues" evidence="8">
    <location>
        <begin position="331"/>
        <end position="344"/>
    </location>
</feature>
<comment type="similarity">
    <text evidence="1 7">Belongs to the Lgt family.</text>
</comment>
<dbReference type="HAMAP" id="MF_01147">
    <property type="entry name" value="Lgt"/>
    <property type="match status" value="1"/>
</dbReference>
<keyword evidence="5 7" id="KW-1133">Transmembrane helix</keyword>